<dbReference type="WBParaSite" id="ECPE_0000712301-mRNA-1">
    <property type="protein sequence ID" value="ECPE_0000712301-mRNA-1"/>
    <property type="gene ID" value="ECPE_0000712301"/>
</dbReference>
<dbReference type="Proteomes" id="UP000272942">
    <property type="component" value="Unassembled WGS sequence"/>
</dbReference>
<dbReference type="OrthoDB" id="6317398at2759"/>
<evidence type="ECO:0000313" key="4">
    <source>
        <dbReference type="WBParaSite" id="ECPE_0000712301-mRNA-1"/>
    </source>
</evidence>
<reference evidence="4" key="1">
    <citation type="submission" date="2016-06" db="UniProtKB">
        <authorList>
            <consortium name="WormBaseParasite"/>
        </authorList>
    </citation>
    <scope>IDENTIFICATION</scope>
</reference>
<dbReference type="AlphaFoldDB" id="A0A183AJH3"/>
<sequence length="100" mass="11476">MQRINVLSLTVLALMAVLLQPAQSANIKQCPATMSAWLSDVTEKLSATYYDYRCMVREHIREKYAKDNLGEQLIEIYDIFYERLSARVAPLTNMASRFLA</sequence>
<keyword evidence="3" id="KW-1185">Reference proteome</keyword>
<name>A0A183AJH3_9TREM</name>
<proteinExistence type="predicted"/>
<reference evidence="2 3" key="2">
    <citation type="submission" date="2018-11" db="EMBL/GenBank/DDBJ databases">
        <authorList>
            <consortium name="Pathogen Informatics"/>
        </authorList>
    </citation>
    <scope>NUCLEOTIDE SEQUENCE [LARGE SCALE GENOMIC DNA]</scope>
    <source>
        <strain evidence="2 3">Egypt</strain>
    </source>
</reference>
<feature type="chain" id="PRO_5043138057" evidence="1">
    <location>
        <begin position="25"/>
        <end position="100"/>
    </location>
</feature>
<keyword evidence="1" id="KW-0732">Signal</keyword>
<evidence type="ECO:0000313" key="3">
    <source>
        <dbReference type="Proteomes" id="UP000272942"/>
    </source>
</evidence>
<accession>A0A183AJH3</accession>
<organism evidence="4">
    <name type="scientific">Echinostoma caproni</name>
    <dbReference type="NCBI Taxonomy" id="27848"/>
    <lineage>
        <taxon>Eukaryota</taxon>
        <taxon>Metazoa</taxon>
        <taxon>Spiralia</taxon>
        <taxon>Lophotrochozoa</taxon>
        <taxon>Platyhelminthes</taxon>
        <taxon>Trematoda</taxon>
        <taxon>Digenea</taxon>
        <taxon>Plagiorchiida</taxon>
        <taxon>Echinostomata</taxon>
        <taxon>Echinostomatoidea</taxon>
        <taxon>Echinostomatidae</taxon>
        <taxon>Echinostoma</taxon>
    </lineage>
</organism>
<gene>
    <name evidence="2" type="ORF">ECPE_LOCUS7108</name>
</gene>
<evidence type="ECO:0000256" key="1">
    <source>
        <dbReference type="SAM" id="SignalP"/>
    </source>
</evidence>
<feature type="signal peptide" evidence="1">
    <location>
        <begin position="1"/>
        <end position="24"/>
    </location>
</feature>
<evidence type="ECO:0000313" key="2">
    <source>
        <dbReference type="EMBL" id="VDP80200.1"/>
    </source>
</evidence>
<dbReference type="EMBL" id="UZAN01044182">
    <property type="protein sequence ID" value="VDP80200.1"/>
    <property type="molecule type" value="Genomic_DNA"/>
</dbReference>
<protein>
    <submittedName>
        <fullName evidence="4">DUF4296 domain-containing protein</fullName>
    </submittedName>
</protein>